<dbReference type="Gene3D" id="1.20.1560.10">
    <property type="entry name" value="ABC transporter type 1, transmembrane domain"/>
    <property type="match status" value="1"/>
</dbReference>
<feature type="transmembrane region" description="Helical" evidence="8">
    <location>
        <begin position="271"/>
        <end position="294"/>
    </location>
</feature>
<evidence type="ECO:0000256" key="7">
    <source>
        <dbReference type="SAM" id="MobiDB-lite"/>
    </source>
</evidence>
<dbReference type="SUPFAM" id="SSF90123">
    <property type="entry name" value="ABC transporter transmembrane region"/>
    <property type="match status" value="1"/>
</dbReference>
<evidence type="ECO:0000256" key="6">
    <source>
        <dbReference type="ARBA" id="ARBA00023136"/>
    </source>
</evidence>
<dbReference type="Gene3D" id="3.40.50.300">
    <property type="entry name" value="P-loop containing nucleotide triphosphate hydrolases"/>
    <property type="match status" value="1"/>
</dbReference>
<evidence type="ECO:0000256" key="2">
    <source>
        <dbReference type="ARBA" id="ARBA00022692"/>
    </source>
</evidence>
<evidence type="ECO:0000256" key="8">
    <source>
        <dbReference type="SAM" id="Phobius"/>
    </source>
</evidence>
<dbReference type="InterPro" id="IPR039421">
    <property type="entry name" value="Type_1_exporter"/>
</dbReference>
<dbReference type="InterPro" id="IPR027417">
    <property type="entry name" value="P-loop_NTPase"/>
</dbReference>
<feature type="transmembrane region" description="Helical" evidence="8">
    <location>
        <begin position="306"/>
        <end position="327"/>
    </location>
</feature>
<gene>
    <name evidence="11" type="ORF">ACI2L5_11025</name>
</gene>
<feature type="transmembrane region" description="Helical" evidence="8">
    <location>
        <begin position="185"/>
        <end position="205"/>
    </location>
</feature>
<sequence length="626" mass="63987">MASSTPADTTTADTTTADPATTTLDGPAGRPGERLLRGALRHSAGRVVAVFWLTTASAAVGLALPAVLGRTLDVLLADPHGAEARRWVLASAGLTCLLVVLDALDSLLTGTANARSIAWLRRRLLRHTLSAGTRAGRRTAAGDLVTRLVGNAAQAGTAPTALASALAAVITPVGGLVALALIDPWLALAFLLGLPLLAVLLRSFVRDTTDSVARYQHSQGEIAGRLVEALGGARTIAAAGTGGRERARVLVPLPELSRQGHRMWRVQGRSAAWAAAIVPLLQIAVVAVAGLRLTAGELSVGSLLAAARYAVLATGIGMLVGHLNGLVRSRTAARRFAPVLAEPATAYGTRPLPPGDGTLELCGIRAVRGGREVLHGVDLVVPGGRCLAVVGRSGSGKSTLAAIAGRLADPDGGEVLLDGVPLPELTHDALRGAIGYAFERPALLGGTIGGTIALGPAPSPPGRVVEAARAACADDFVRLLPDGYGTPVADAPLSGGETQRLGLARAFAHEGRVLILDDATSSLDTVTELRVTRALSGRLLGARPRTRVIVAHRAATAARADLVVWLEDGRVRAAGRHAELWALDGYRAVFAAPDVSDGPNVLNGPDAFGGPNGSEVEQADGGVQGG</sequence>
<keyword evidence="4 11" id="KW-0067">ATP-binding</keyword>
<keyword evidence="12" id="KW-1185">Reference proteome</keyword>
<reference evidence="11 12" key="1">
    <citation type="submission" date="2024-11" db="EMBL/GenBank/DDBJ databases">
        <title>The Natural Products Discovery Center: Release of the First 8490 Sequenced Strains for Exploring Actinobacteria Biosynthetic Diversity.</title>
        <authorList>
            <person name="Kalkreuter E."/>
            <person name="Kautsar S.A."/>
            <person name="Yang D."/>
            <person name="Bader C.D."/>
            <person name="Teijaro C.N."/>
            <person name="Fluegel L."/>
            <person name="Davis C.M."/>
            <person name="Simpson J.R."/>
            <person name="Lauterbach L."/>
            <person name="Steele A.D."/>
            <person name="Gui C."/>
            <person name="Meng S."/>
            <person name="Li G."/>
            <person name="Viehrig K."/>
            <person name="Ye F."/>
            <person name="Su P."/>
            <person name="Kiefer A.F."/>
            <person name="Nichols A."/>
            <person name="Cepeda A.J."/>
            <person name="Yan W."/>
            <person name="Fan B."/>
            <person name="Jiang Y."/>
            <person name="Adhikari A."/>
            <person name="Zheng C.-J."/>
            <person name="Schuster L."/>
            <person name="Cowan T.M."/>
            <person name="Smanski M.J."/>
            <person name="Chevrette M.G."/>
            <person name="De Carvalho L.P.S."/>
            <person name="Shen B."/>
        </authorList>
    </citation>
    <scope>NUCLEOTIDE SEQUENCE [LARGE SCALE GENOMIC DNA]</scope>
    <source>
        <strain evidence="11 12">NPDC020863</strain>
    </source>
</reference>
<dbReference type="Pfam" id="PF00664">
    <property type="entry name" value="ABC_membrane"/>
    <property type="match status" value="1"/>
</dbReference>
<dbReference type="InterPro" id="IPR003593">
    <property type="entry name" value="AAA+_ATPase"/>
</dbReference>
<dbReference type="InterPro" id="IPR011527">
    <property type="entry name" value="ABC1_TM_dom"/>
</dbReference>
<dbReference type="PROSITE" id="PS50929">
    <property type="entry name" value="ABC_TM1F"/>
    <property type="match status" value="1"/>
</dbReference>
<dbReference type="Proteomes" id="UP001620295">
    <property type="component" value="Unassembled WGS sequence"/>
</dbReference>
<evidence type="ECO:0000259" key="10">
    <source>
        <dbReference type="PROSITE" id="PS50929"/>
    </source>
</evidence>
<organism evidence="11 12">
    <name type="scientific">Streptomyces milbemycinicus</name>
    <dbReference type="NCBI Taxonomy" id="476552"/>
    <lineage>
        <taxon>Bacteria</taxon>
        <taxon>Bacillati</taxon>
        <taxon>Actinomycetota</taxon>
        <taxon>Actinomycetes</taxon>
        <taxon>Kitasatosporales</taxon>
        <taxon>Streptomycetaceae</taxon>
        <taxon>Streptomyces</taxon>
    </lineage>
</organism>
<proteinExistence type="predicted"/>
<dbReference type="RefSeq" id="WP_404746104.1">
    <property type="nucleotide sequence ID" value="NZ_JBJDQH010000003.1"/>
</dbReference>
<evidence type="ECO:0000256" key="1">
    <source>
        <dbReference type="ARBA" id="ARBA00004651"/>
    </source>
</evidence>
<keyword evidence="3" id="KW-0547">Nucleotide-binding</keyword>
<protein>
    <submittedName>
        <fullName evidence="11">ABC transporter ATP-binding protein</fullName>
    </submittedName>
</protein>
<dbReference type="InterPro" id="IPR003439">
    <property type="entry name" value="ABC_transporter-like_ATP-bd"/>
</dbReference>
<dbReference type="PANTHER" id="PTHR43394">
    <property type="entry name" value="ATP-DEPENDENT PERMEASE MDL1, MITOCHONDRIAL"/>
    <property type="match status" value="1"/>
</dbReference>
<evidence type="ECO:0000313" key="11">
    <source>
        <dbReference type="EMBL" id="MFK4265463.1"/>
    </source>
</evidence>
<keyword evidence="6 8" id="KW-0472">Membrane</keyword>
<evidence type="ECO:0000256" key="4">
    <source>
        <dbReference type="ARBA" id="ARBA00022840"/>
    </source>
</evidence>
<evidence type="ECO:0000313" key="12">
    <source>
        <dbReference type="Proteomes" id="UP001620295"/>
    </source>
</evidence>
<feature type="region of interest" description="Disordered" evidence="7">
    <location>
        <begin position="1"/>
        <end position="32"/>
    </location>
</feature>
<dbReference type="Pfam" id="PF00005">
    <property type="entry name" value="ABC_tran"/>
    <property type="match status" value="1"/>
</dbReference>
<dbReference type="EMBL" id="JBJDQH010000003">
    <property type="protein sequence ID" value="MFK4265463.1"/>
    <property type="molecule type" value="Genomic_DNA"/>
</dbReference>
<name>A0ABW8LHR4_9ACTN</name>
<feature type="domain" description="ABC transmembrane type-1" evidence="10">
    <location>
        <begin position="48"/>
        <end position="328"/>
    </location>
</feature>
<comment type="caution">
    <text evidence="11">The sequence shown here is derived from an EMBL/GenBank/DDBJ whole genome shotgun (WGS) entry which is preliminary data.</text>
</comment>
<feature type="transmembrane region" description="Helical" evidence="8">
    <location>
        <begin position="161"/>
        <end position="179"/>
    </location>
</feature>
<dbReference type="PANTHER" id="PTHR43394:SF1">
    <property type="entry name" value="ATP-BINDING CASSETTE SUB-FAMILY B MEMBER 10, MITOCHONDRIAL"/>
    <property type="match status" value="1"/>
</dbReference>
<keyword evidence="2 8" id="KW-0812">Transmembrane</keyword>
<evidence type="ECO:0000256" key="5">
    <source>
        <dbReference type="ARBA" id="ARBA00022989"/>
    </source>
</evidence>
<evidence type="ECO:0000259" key="9">
    <source>
        <dbReference type="PROSITE" id="PS50893"/>
    </source>
</evidence>
<accession>A0ABW8LHR4</accession>
<dbReference type="SUPFAM" id="SSF52540">
    <property type="entry name" value="P-loop containing nucleoside triphosphate hydrolases"/>
    <property type="match status" value="1"/>
</dbReference>
<feature type="region of interest" description="Disordered" evidence="7">
    <location>
        <begin position="601"/>
        <end position="626"/>
    </location>
</feature>
<evidence type="ECO:0000256" key="3">
    <source>
        <dbReference type="ARBA" id="ARBA00022741"/>
    </source>
</evidence>
<dbReference type="SMART" id="SM00382">
    <property type="entry name" value="AAA"/>
    <property type="match status" value="1"/>
</dbReference>
<dbReference type="InterPro" id="IPR036640">
    <property type="entry name" value="ABC1_TM_sf"/>
</dbReference>
<feature type="transmembrane region" description="Helical" evidence="8">
    <location>
        <begin position="88"/>
        <end position="114"/>
    </location>
</feature>
<dbReference type="PROSITE" id="PS50893">
    <property type="entry name" value="ABC_TRANSPORTER_2"/>
    <property type="match status" value="1"/>
</dbReference>
<comment type="subcellular location">
    <subcellularLocation>
        <location evidence="1">Cell membrane</location>
        <topology evidence="1">Multi-pass membrane protein</topology>
    </subcellularLocation>
</comment>
<feature type="domain" description="ABC transporter" evidence="9">
    <location>
        <begin position="359"/>
        <end position="593"/>
    </location>
</feature>
<keyword evidence="5 8" id="KW-1133">Transmembrane helix</keyword>
<feature type="compositionally biased region" description="Low complexity" evidence="7">
    <location>
        <begin position="1"/>
        <end position="23"/>
    </location>
</feature>
<dbReference type="GO" id="GO:0005524">
    <property type="term" value="F:ATP binding"/>
    <property type="evidence" value="ECO:0007669"/>
    <property type="project" value="UniProtKB-KW"/>
</dbReference>
<feature type="transmembrane region" description="Helical" evidence="8">
    <location>
        <begin position="47"/>
        <end position="68"/>
    </location>
</feature>